<evidence type="ECO:0000256" key="1">
    <source>
        <dbReference type="ARBA" id="ARBA00022598"/>
    </source>
</evidence>
<evidence type="ECO:0000256" key="3">
    <source>
        <dbReference type="ARBA" id="ARBA00022840"/>
    </source>
</evidence>
<evidence type="ECO:0000259" key="5">
    <source>
        <dbReference type="PROSITE" id="PS50975"/>
    </source>
</evidence>
<dbReference type="EMBL" id="CP158357">
    <property type="protein sequence ID" value="XBX76521.1"/>
    <property type="molecule type" value="Genomic_DNA"/>
</dbReference>
<keyword evidence="2 4" id="KW-0547">Nucleotide-binding</keyword>
<dbReference type="PANTHER" id="PTHR43585">
    <property type="entry name" value="FUMIPYRROLE BIOSYNTHESIS PROTEIN C"/>
    <property type="match status" value="1"/>
</dbReference>
<reference evidence="6" key="1">
    <citation type="submission" date="2024-06" db="EMBL/GenBank/DDBJ databases">
        <title>Draft genome sequence of Microbacterium sp. strain A8/3-1, isolated from Oxytropis tragacanthoides Fisch. ex DC. Root nodules in the Altai region of Russia.</title>
        <authorList>
            <person name="Sazanova A."/>
            <person name="Guro P."/>
            <person name="Kuznetsova I."/>
            <person name="Belimov A."/>
            <person name="Safronova V."/>
        </authorList>
    </citation>
    <scope>NUCLEOTIDE SEQUENCE</scope>
    <source>
        <strain evidence="6">A8/3-1</strain>
    </source>
</reference>
<dbReference type="PANTHER" id="PTHR43585:SF2">
    <property type="entry name" value="ATP-GRASP ENZYME FSQD"/>
    <property type="match status" value="1"/>
</dbReference>
<dbReference type="GO" id="GO:0005524">
    <property type="term" value="F:ATP binding"/>
    <property type="evidence" value="ECO:0007669"/>
    <property type="project" value="UniProtKB-UniRule"/>
</dbReference>
<evidence type="ECO:0000256" key="2">
    <source>
        <dbReference type="ARBA" id="ARBA00022741"/>
    </source>
</evidence>
<dbReference type="Gene3D" id="3.30.470.20">
    <property type="entry name" value="ATP-grasp fold, B domain"/>
    <property type="match status" value="1"/>
</dbReference>
<gene>
    <name evidence="6" type="ORF">ABS642_11405</name>
</gene>
<dbReference type="GO" id="GO:0016874">
    <property type="term" value="F:ligase activity"/>
    <property type="evidence" value="ECO:0007669"/>
    <property type="project" value="UniProtKB-KW"/>
</dbReference>
<organism evidence="6">
    <name type="scientific">Microbacterium sp. A8/3-1</name>
    <dbReference type="NCBI Taxonomy" id="3160749"/>
    <lineage>
        <taxon>Bacteria</taxon>
        <taxon>Bacillati</taxon>
        <taxon>Actinomycetota</taxon>
        <taxon>Actinomycetes</taxon>
        <taxon>Micrococcales</taxon>
        <taxon>Microbacteriaceae</taxon>
        <taxon>Microbacterium</taxon>
    </lineage>
</organism>
<protein>
    <recommendedName>
        <fullName evidence="5">ATP-grasp domain-containing protein</fullName>
    </recommendedName>
</protein>
<sequence length="407" mass="45532">MTAVNVVLFRHSPRPVELWHLNHRDALILSHESSRARYNSDPAVDESMVRFLEDFEVPTLFRAIRDIAQKHTIRSVSTLGEEDMATAGLLEEFFVTGVSEYVAGTLFKDKLFMRSALEGQIPQPEFRGLEEFTGTREQLLAEGFNLVKPRRSAGAQGVHLLNEIDDEEFAAIPLGDYIAESFIQTPRMVTGDGFAVGHDMRHFYVHEYDATVLSSLDGRDGIAISTSKVYDESSDLLKALFDSSLRVLETIGSRDRVNPFHFEWFIPEDGVPVFCEVGRRFGGLGIPRIARYAFDAPVLEDYWAAMAGEAGTTPSLTRETLAHPRRRAICYARYRVKGEVISAPTSEDFNMAENSWIWAKPGDEFAENAGVVTDNAAIFEFIGTDAGDVEAKLAQARSILDERLVIR</sequence>
<keyword evidence="3 4" id="KW-0067">ATP-binding</keyword>
<feature type="domain" description="ATP-grasp" evidence="5">
    <location>
        <begin position="113"/>
        <end position="307"/>
    </location>
</feature>
<dbReference type="AlphaFoldDB" id="A0AAU7VRB5"/>
<dbReference type="PROSITE" id="PS50975">
    <property type="entry name" value="ATP_GRASP"/>
    <property type="match status" value="1"/>
</dbReference>
<dbReference type="RefSeq" id="WP_350350156.1">
    <property type="nucleotide sequence ID" value="NZ_CP158357.1"/>
</dbReference>
<keyword evidence="1" id="KW-0436">Ligase</keyword>
<evidence type="ECO:0000256" key="4">
    <source>
        <dbReference type="PROSITE-ProRule" id="PRU00409"/>
    </source>
</evidence>
<dbReference type="Gene3D" id="3.40.50.20">
    <property type="match status" value="1"/>
</dbReference>
<dbReference type="GO" id="GO:0046872">
    <property type="term" value="F:metal ion binding"/>
    <property type="evidence" value="ECO:0007669"/>
    <property type="project" value="InterPro"/>
</dbReference>
<dbReference type="SUPFAM" id="SSF56059">
    <property type="entry name" value="Glutathione synthetase ATP-binding domain-like"/>
    <property type="match status" value="1"/>
</dbReference>
<accession>A0AAU7VRB5</accession>
<proteinExistence type="predicted"/>
<dbReference type="InterPro" id="IPR052032">
    <property type="entry name" value="ATP-dep_AA_Ligase"/>
</dbReference>
<dbReference type="InterPro" id="IPR011761">
    <property type="entry name" value="ATP-grasp"/>
</dbReference>
<evidence type="ECO:0000313" key="6">
    <source>
        <dbReference type="EMBL" id="XBX76521.1"/>
    </source>
</evidence>
<name>A0AAU7VRB5_9MICO</name>